<keyword evidence="2 6" id="KW-0689">Ribosomal protein</keyword>
<comment type="similarity">
    <text evidence="1 6 7">Belongs to the universal ribosomal protein uS8 family.</text>
</comment>
<dbReference type="GO" id="GO:0005737">
    <property type="term" value="C:cytoplasm"/>
    <property type="evidence" value="ECO:0007669"/>
    <property type="project" value="UniProtKB-ARBA"/>
</dbReference>
<dbReference type="NCBIfam" id="NF001109">
    <property type="entry name" value="PRK00136.1"/>
    <property type="match status" value="1"/>
</dbReference>
<comment type="function">
    <text evidence="6">One of the primary rRNA binding proteins, it binds directly to 16S rRNA central domain where it helps coordinate assembly of the platform of the 30S subunit.</text>
</comment>
<dbReference type="PROSITE" id="PS00053">
    <property type="entry name" value="RIBOSOMAL_S8"/>
    <property type="match status" value="1"/>
</dbReference>
<name>A0A0F3PBI2_ORITS</name>
<evidence type="ECO:0000256" key="5">
    <source>
        <dbReference type="ARBA" id="ARBA00046740"/>
    </source>
</evidence>
<organism evidence="8 9">
    <name type="scientific">Orientia tsutsugamushi str. TA716</name>
    <dbReference type="NCBI Taxonomy" id="1359175"/>
    <lineage>
        <taxon>Bacteria</taxon>
        <taxon>Pseudomonadati</taxon>
        <taxon>Pseudomonadota</taxon>
        <taxon>Alphaproteobacteria</taxon>
        <taxon>Rickettsiales</taxon>
        <taxon>Rickettsiaceae</taxon>
        <taxon>Rickettsieae</taxon>
        <taxon>Orientia</taxon>
    </lineage>
</organism>
<keyword evidence="3 6" id="KW-0687">Ribonucleoprotein</keyword>
<comment type="caution">
    <text evidence="8">The sequence shown here is derived from an EMBL/GenBank/DDBJ whole genome shotgun (WGS) entry which is preliminary data.</text>
</comment>
<evidence type="ECO:0000256" key="6">
    <source>
        <dbReference type="HAMAP-Rule" id="MF_01302"/>
    </source>
</evidence>
<evidence type="ECO:0000313" key="9">
    <source>
        <dbReference type="Proteomes" id="UP000033671"/>
    </source>
</evidence>
<dbReference type="AlphaFoldDB" id="A0A0F3PBI2"/>
<dbReference type="InterPro" id="IPR035987">
    <property type="entry name" value="Ribosomal_uS8_sf"/>
</dbReference>
<dbReference type="InterPro" id="IPR000630">
    <property type="entry name" value="Ribosomal_uS8"/>
</dbReference>
<dbReference type="EMBL" id="LAOA01000002">
    <property type="protein sequence ID" value="KJV77658.1"/>
    <property type="molecule type" value="Genomic_DNA"/>
</dbReference>
<dbReference type="HAMAP" id="MF_01302_B">
    <property type="entry name" value="Ribosomal_uS8_B"/>
    <property type="match status" value="1"/>
</dbReference>
<evidence type="ECO:0000256" key="1">
    <source>
        <dbReference type="ARBA" id="ARBA00006471"/>
    </source>
</evidence>
<keyword evidence="6" id="KW-0694">RNA-binding</keyword>
<evidence type="ECO:0000256" key="7">
    <source>
        <dbReference type="RuleBase" id="RU003660"/>
    </source>
</evidence>
<dbReference type="GO" id="GO:1990904">
    <property type="term" value="C:ribonucleoprotein complex"/>
    <property type="evidence" value="ECO:0007669"/>
    <property type="project" value="UniProtKB-KW"/>
</dbReference>
<keyword evidence="6" id="KW-0699">rRNA-binding</keyword>
<dbReference type="FunFam" id="3.30.1490.10:FF:000001">
    <property type="entry name" value="30S ribosomal protein S8"/>
    <property type="match status" value="1"/>
</dbReference>
<proteinExistence type="inferred from homology"/>
<evidence type="ECO:0000313" key="8">
    <source>
        <dbReference type="EMBL" id="KJV77658.1"/>
    </source>
</evidence>
<dbReference type="InterPro" id="IPR047863">
    <property type="entry name" value="Ribosomal_uS8_CS"/>
</dbReference>
<protein>
    <recommendedName>
        <fullName evidence="4 6">Small ribosomal subunit protein uS8</fullName>
    </recommendedName>
</protein>
<gene>
    <name evidence="6" type="primary">rpsH</name>
    <name evidence="8" type="ORF">OTSTA716_0100</name>
</gene>
<sequence>MSMSDTLADMLTRVRNAQRSRLMYVNAPSSRRKEAILDVLVKEGFVHSFLVHEVRNGVKEINIKLKYSPKGESNIKEINRVSTPGKRVYLSIKKLRPYYNNMGIYIISTSKGIMSDREARKLGVGGEVICKVF</sequence>
<dbReference type="GO" id="GO:0006412">
    <property type="term" value="P:translation"/>
    <property type="evidence" value="ECO:0007669"/>
    <property type="project" value="UniProtKB-UniRule"/>
</dbReference>
<reference evidence="8 9" key="1">
    <citation type="submission" date="2015-01" db="EMBL/GenBank/DDBJ databases">
        <title>Genome Sequencing of Rickettsiales.</title>
        <authorList>
            <person name="Daugherty S.C."/>
            <person name="Su Q."/>
            <person name="Abolude K."/>
            <person name="Beier-Sexton M."/>
            <person name="Carlyon J.A."/>
            <person name="Carter R."/>
            <person name="Day N.P."/>
            <person name="Dumler S.J."/>
            <person name="Dyachenko V."/>
            <person name="Godinez A."/>
            <person name="Kurtti T.J."/>
            <person name="Lichay M."/>
            <person name="Mullins K.E."/>
            <person name="Ott S."/>
            <person name="Pappas-Brown V."/>
            <person name="Paris D.H."/>
            <person name="Patel P."/>
            <person name="Richards A.L."/>
            <person name="Sadzewicz L."/>
            <person name="Sears K."/>
            <person name="Seidman D."/>
            <person name="Sengamalay N."/>
            <person name="Stenos J."/>
            <person name="Tallon L.J."/>
            <person name="Vincent G."/>
            <person name="Fraser C.M."/>
            <person name="Munderloh U."/>
            <person name="Dunning-Hotopp J.C."/>
        </authorList>
    </citation>
    <scope>NUCLEOTIDE SEQUENCE [LARGE SCALE GENOMIC DNA]</scope>
    <source>
        <strain evidence="8 9">TA716</strain>
    </source>
</reference>
<dbReference type="PATRIC" id="fig|1359175.3.peg.1334"/>
<dbReference type="Proteomes" id="UP000033671">
    <property type="component" value="Unassembled WGS sequence"/>
</dbReference>
<evidence type="ECO:0000256" key="3">
    <source>
        <dbReference type="ARBA" id="ARBA00023274"/>
    </source>
</evidence>
<dbReference type="Pfam" id="PF00410">
    <property type="entry name" value="Ribosomal_S8"/>
    <property type="match status" value="1"/>
</dbReference>
<dbReference type="GO" id="GO:0019843">
    <property type="term" value="F:rRNA binding"/>
    <property type="evidence" value="ECO:0007669"/>
    <property type="project" value="UniProtKB-UniRule"/>
</dbReference>
<dbReference type="GO" id="GO:0005840">
    <property type="term" value="C:ribosome"/>
    <property type="evidence" value="ECO:0007669"/>
    <property type="project" value="UniProtKB-KW"/>
</dbReference>
<evidence type="ECO:0000256" key="4">
    <source>
        <dbReference type="ARBA" id="ARBA00035258"/>
    </source>
</evidence>
<evidence type="ECO:0000256" key="2">
    <source>
        <dbReference type="ARBA" id="ARBA00022980"/>
    </source>
</evidence>
<dbReference type="Gene3D" id="3.30.1370.30">
    <property type="match status" value="1"/>
</dbReference>
<comment type="subunit">
    <text evidence="5 6">Part of the 30S ribosomal subunit. Contacts proteins S5 and S12.</text>
</comment>
<dbReference type="GO" id="GO:0003735">
    <property type="term" value="F:structural constituent of ribosome"/>
    <property type="evidence" value="ECO:0007669"/>
    <property type="project" value="InterPro"/>
</dbReference>
<dbReference type="PANTHER" id="PTHR11758">
    <property type="entry name" value="40S RIBOSOMAL PROTEIN S15A"/>
    <property type="match status" value="1"/>
</dbReference>
<dbReference type="Gene3D" id="3.30.1490.10">
    <property type="match status" value="1"/>
</dbReference>
<dbReference type="SUPFAM" id="SSF56047">
    <property type="entry name" value="Ribosomal protein S8"/>
    <property type="match status" value="1"/>
</dbReference>
<accession>A0A0F3PBI2</accession>
<dbReference type="RefSeq" id="WP_045916515.1">
    <property type="nucleotide sequence ID" value="NZ_LAOA01000002.1"/>
</dbReference>